<dbReference type="EMBL" id="JAHYIQ010000022">
    <property type="protein sequence ID" value="KAK1122892.1"/>
    <property type="molecule type" value="Genomic_DNA"/>
</dbReference>
<evidence type="ECO:0000256" key="1">
    <source>
        <dbReference type="SAM" id="MobiDB-lite"/>
    </source>
</evidence>
<reference evidence="2" key="1">
    <citation type="submission" date="2021-10" db="EMBL/GenBank/DDBJ databases">
        <title>Melipona bicolor Genome sequencing and assembly.</title>
        <authorList>
            <person name="Araujo N.S."/>
            <person name="Arias M.C."/>
        </authorList>
    </citation>
    <scope>NUCLEOTIDE SEQUENCE</scope>
    <source>
        <strain evidence="2">USP_2M_L1-L4_2017</strain>
        <tissue evidence="2">Whole body</tissue>
    </source>
</reference>
<feature type="compositionally biased region" description="Basic and acidic residues" evidence="1">
    <location>
        <begin position="67"/>
        <end position="95"/>
    </location>
</feature>
<organism evidence="2 3">
    <name type="scientific">Melipona bicolor</name>
    <dbReference type="NCBI Taxonomy" id="60889"/>
    <lineage>
        <taxon>Eukaryota</taxon>
        <taxon>Metazoa</taxon>
        <taxon>Ecdysozoa</taxon>
        <taxon>Arthropoda</taxon>
        <taxon>Hexapoda</taxon>
        <taxon>Insecta</taxon>
        <taxon>Pterygota</taxon>
        <taxon>Neoptera</taxon>
        <taxon>Endopterygota</taxon>
        <taxon>Hymenoptera</taxon>
        <taxon>Apocrita</taxon>
        <taxon>Aculeata</taxon>
        <taxon>Apoidea</taxon>
        <taxon>Anthophila</taxon>
        <taxon>Apidae</taxon>
        <taxon>Melipona</taxon>
    </lineage>
</organism>
<dbReference type="AlphaFoldDB" id="A0AA40FPC9"/>
<feature type="region of interest" description="Disordered" evidence="1">
    <location>
        <begin position="1"/>
        <end position="21"/>
    </location>
</feature>
<proteinExistence type="predicted"/>
<accession>A0AA40FPC9</accession>
<feature type="compositionally biased region" description="Polar residues" evidence="1">
    <location>
        <begin position="1"/>
        <end position="16"/>
    </location>
</feature>
<sequence>MRTSSSTKLPNDSSDSPRFPITSEHKRAWVISLRLIKLSETSETCRAGSSAAVQNLIRRVSKANSSSEEKEKQDEKEIKKGKTFQPRERRGERTEEKLGIEAASWEWVPVGIHSVCHGAAGGCTSTCCPHACTGAHAVRVYLLWWRVARTGSPWLQRVTAMRDRAPGKCLVSHERDYERATRNR</sequence>
<comment type="caution">
    <text evidence="2">The sequence shown here is derived from an EMBL/GenBank/DDBJ whole genome shotgun (WGS) entry which is preliminary data.</text>
</comment>
<feature type="region of interest" description="Disordered" evidence="1">
    <location>
        <begin position="61"/>
        <end position="95"/>
    </location>
</feature>
<protein>
    <submittedName>
        <fullName evidence="2">Uncharacterized protein</fullName>
    </submittedName>
</protein>
<keyword evidence="3" id="KW-1185">Reference proteome</keyword>
<evidence type="ECO:0000313" key="2">
    <source>
        <dbReference type="EMBL" id="KAK1122892.1"/>
    </source>
</evidence>
<evidence type="ECO:0000313" key="3">
    <source>
        <dbReference type="Proteomes" id="UP001177670"/>
    </source>
</evidence>
<name>A0AA40FPC9_9HYME</name>
<dbReference type="Proteomes" id="UP001177670">
    <property type="component" value="Unassembled WGS sequence"/>
</dbReference>
<gene>
    <name evidence="2" type="ORF">K0M31_009337</name>
</gene>